<dbReference type="GO" id="GO:0009251">
    <property type="term" value="P:glucan catabolic process"/>
    <property type="evidence" value="ECO:0007669"/>
    <property type="project" value="TreeGrafter"/>
</dbReference>
<reference evidence="5" key="1">
    <citation type="submission" date="2014-08" db="EMBL/GenBank/DDBJ databases">
        <authorList>
            <person name="Sharma Rahul"/>
            <person name="Thines Marco"/>
        </authorList>
    </citation>
    <scope>NUCLEOTIDE SEQUENCE</scope>
</reference>
<keyword evidence="2" id="KW-0812">Transmembrane</keyword>
<dbReference type="Gene3D" id="2.60.120.200">
    <property type="match status" value="1"/>
</dbReference>
<feature type="domain" description="GH16" evidence="4">
    <location>
        <begin position="35"/>
        <end position="316"/>
    </location>
</feature>
<keyword evidence="2" id="KW-0472">Membrane</keyword>
<feature type="signal peptide" evidence="3">
    <location>
        <begin position="1"/>
        <end position="23"/>
    </location>
</feature>
<dbReference type="PANTHER" id="PTHR10963:SF24">
    <property type="entry name" value="GLYCOSIDASE C21B10.07-RELATED"/>
    <property type="match status" value="1"/>
</dbReference>
<feature type="chain" id="PRO_5002521974" evidence="3">
    <location>
        <begin position="24"/>
        <end position="504"/>
    </location>
</feature>
<dbReference type="InterPro" id="IPR000757">
    <property type="entry name" value="Beta-glucanase-like"/>
</dbReference>
<evidence type="ECO:0000256" key="2">
    <source>
        <dbReference type="SAM" id="Phobius"/>
    </source>
</evidence>
<dbReference type="GO" id="GO:0004553">
    <property type="term" value="F:hydrolase activity, hydrolyzing O-glycosyl compounds"/>
    <property type="evidence" value="ECO:0007669"/>
    <property type="project" value="InterPro"/>
</dbReference>
<dbReference type="InterPro" id="IPR050546">
    <property type="entry name" value="Glycosyl_Hydrlase_16"/>
</dbReference>
<dbReference type="SUPFAM" id="SSF49899">
    <property type="entry name" value="Concanavalin A-like lectins/glucanases"/>
    <property type="match status" value="1"/>
</dbReference>
<organism evidence="5">
    <name type="scientific">Phaffia rhodozyma</name>
    <name type="common">Yeast</name>
    <name type="synonym">Xanthophyllomyces dendrorhous</name>
    <dbReference type="NCBI Taxonomy" id="264483"/>
    <lineage>
        <taxon>Eukaryota</taxon>
        <taxon>Fungi</taxon>
        <taxon>Dikarya</taxon>
        <taxon>Basidiomycota</taxon>
        <taxon>Agaricomycotina</taxon>
        <taxon>Tremellomycetes</taxon>
        <taxon>Cystofilobasidiales</taxon>
        <taxon>Mrakiaceae</taxon>
        <taxon>Phaffia</taxon>
    </lineage>
</organism>
<dbReference type="Pfam" id="PF26113">
    <property type="entry name" value="GH16_XgeA"/>
    <property type="match status" value="2"/>
</dbReference>
<evidence type="ECO:0000259" key="4">
    <source>
        <dbReference type="PROSITE" id="PS51762"/>
    </source>
</evidence>
<dbReference type="InterPro" id="IPR013320">
    <property type="entry name" value="ConA-like_dom_sf"/>
</dbReference>
<keyword evidence="3" id="KW-0732">Signal</keyword>
<proteinExistence type="predicted"/>
<feature type="transmembrane region" description="Helical" evidence="2">
    <location>
        <begin position="360"/>
        <end position="385"/>
    </location>
</feature>
<dbReference type="PROSITE" id="PS51762">
    <property type="entry name" value="GH16_2"/>
    <property type="match status" value="1"/>
</dbReference>
<feature type="compositionally biased region" description="Polar residues" evidence="1">
    <location>
        <begin position="393"/>
        <end position="423"/>
    </location>
</feature>
<feature type="region of interest" description="Disordered" evidence="1">
    <location>
        <begin position="393"/>
        <end position="424"/>
    </location>
</feature>
<dbReference type="EMBL" id="LN483345">
    <property type="protein sequence ID" value="CDZ98694.1"/>
    <property type="molecule type" value="Genomic_DNA"/>
</dbReference>
<keyword evidence="2" id="KW-1133">Transmembrane helix</keyword>
<sequence length="504" mass="53592">MVPSARFLGAITLLTLSSTLARAAELKLAKNYVGKDFENDFTFYTEDDPTGGYVNYVTKAIAKAQGMITTSASYFKMGVDTSTSGLTSRGRNSVRIVSKDDFADGVYILDIDHMPVGCGTWPAWWTTTRDDWPIGGEIDIIEGANAWPATGSVAYTSTFDSAGANLTGVSQTSSDLASLHTISTCSIEDKGLSTGVWESTVCDATQNDNQGCGVSLGNGTWGSQWNSNAGGYYVMRRDFQNSGLIYIWSFPRNSADTPADIIDSTATTISPSEWTVQPSANFTIPQCKKNTFGTHAIVLNIALCGSWAGGTFTGNGCPGTCSDFVKNTPGAFADAYFGIRSMRIFTESGHPVGVSSMRTWVLVVIILGSLLGAGLISALLVLLCLRQRRSRNKNSTATLHSETSTASLNTRHPATSYPLNESLSVPHPRSPLKYFRATHPAAVAAATSGGAETTEVRKPGGLMPGETPAVPSMLAYNAVGGHTTYGTGVDEAIDSKTRRNSLEF</sequence>
<dbReference type="AlphaFoldDB" id="A0A0F7SMM3"/>
<protein>
    <submittedName>
        <fullName evidence="5">Glycoside hydrolase, family 16</fullName>
    </submittedName>
</protein>
<dbReference type="PANTHER" id="PTHR10963">
    <property type="entry name" value="GLYCOSYL HYDROLASE-RELATED"/>
    <property type="match status" value="1"/>
</dbReference>
<evidence type="ECO:0000256" key="3">
    <source>
        <dbReference type="SAM" id="SignalP"/>
    </source>
</evidence>
<accession>A0A0F7SMM3</accession>
<name>A0A0F7SMM3_PHARH</name>
<evidence type="ECO:0000313" key="5">
    <source>
        <dbReference type="EMBL" id="CDZ98694.1"/>
    </source>
</evidence>
<keyword evidence="5" id="KW-0378">Hydrolase</keyword>
<evidence type="ECO:0000256" key="1">
    <source>
        <dbReference type="SAM" id="MobiDB-lite"/>
    </source>
</evidence>
<feature type="region of interest" description="Disordered" evidence="1">
    <location>
        <begin position="445"/>
        <end position="464"/>
    </location>
</feature>